<dbReference type="EMBL" id="JAYFUL010000008">
    <property type="protein sequence ID" value="MEA5257499.1"/>
    <property type="molecule type" value="Genomic_DNA"/>
</dbReference>
<organism evidence="2 3">
    <name type="scientific">Arcicella aquatica</name>
    <dbReference type="NCBI Taxonomy" id="217141"/>
    <lineage>
        <taxon>Bacteria</taxon>
        <taxon>Pseudomonadati</taxon>
        <taxon>Bacteroidota</taxon>
        <taxon>Cytophagia</taxon>
        <taxon>Cytophagales</taxon>
        <taxon>Flectobacillaceae</taxon>
        <taxon>Arcicella</taxon>
    </lineage>
</organism>
<feature type="chain" id="PRO_5046590708" evidence="1">
    <location>
        <begin position="21"/>
        <end position="257"/>
    </location>
</feature>
<keyword evidence="3" id="KW-1185">Reference proteome</keyword>
<name>A0ABU5QL82_9BACT</name>
<sequence>MKTICSFIFIVSSFSTFSQANCHNDILNGEKIYEENKKNVFLPYDFSDLWSKTDNYNVLGVLGDDFQRIKVKVLTVVKNTNNPEEYFVYGKSNVKGNVCDFIGKIIVEKIHETKREQFGVDNQAKDAGIRIQGLLIAKYEFFENRNQSHTGVFTGQLRTKWYINKDNQVKYDDINLLSDGYFNNAFEGSWTMYNAPKSKICKWADYRVPNIACDFDLGAGEFSPNEKYFDKGWLSYAKAFLSNDEQYKNEEFAEWWK</sequence>
<feature type="signal peptide" evidence="1">
    <location>
        <begin position="1"/>
        <end position="20"/>
    </location>
</feature>
<accession>A0ABU5QL82</accession>
<comment type="caution">
    <text evidence="2">The sequence shown here is derived from an EMBL/GenBank/DDBJ whole genome shotgun (WGS) entry which is preliminary data.</text>
</comment>
<reference evidence="2 3" key="1">
    <citation type="submission" date="2023-12" db="EMBL/GenBank/DDBJ databases">
        <title>Novel species of the genus Arcicella isolated from rivers.</title>
        <authorList>
            <person name="Lu H."/>
        </authorList>
    </citation>
    <scope>NUCLEOTIDE SEQUENCE [LARGE SCALE GENOMIC DNA]</scope>
    <source>
        <strain evidence="2 3">LMG 21963</strain>
    </source>
</reference>
<dbReference type="RefSeq" id="WP_323247920.1">
    <property type="nucleotide sequence ID" value="NZ_JAYFUL010000008.1"/>
</dbReference>
<protein>
    <submittedName>
        <fullName evidence="2">Uncharacterized protein</fullName>
    </submittedName>
</protein>
<gene>
    <name evidence="2" type="ORF">VB264_06880</name>
</gene>
<keyword evidence="1" id="KW-0732">Signal</keyword>
<proteinExistence type="predicted"/>
<evidence type="ECO:0000256" key="1">
    <source>
        <dbReference type="SAM" id="SignalP"/>
    </source>
</evidence>
<evidence type="ECO:0000313" key="2">
    <source>
        <dbReference type="EMBL" id="MEA5257499.1"/>
    </source>
</evidence>
<evidence type="ECO:0000313" key="3">
    <source>
        <dbReference type="Proteomes" id="UP001304671"/>
    </source>
</evidence>
<dbReference type="Proteomes" id="UP001304671">
    <property type="component" value="Unassembled WGS sequence"/>
</dbReference>